<dbReference type="Gene3D" id="3.50.30.30">
    <property type="match status" value="1"/>
</dbReference>
<evidence type="ECO:0000256" key="2">
    <source>
        <dbReference type="ARBA" id="ARBA00022729"/>
    </source>
</evidence>
<dbReference type="InterPro" id="IPR036852">
    <property type="entry name" value="Peptidase_S8/S53_dom_sf"/>
</dbReference>
<comment type="caution">
    <text evidence="5">The sequence shown here is derived from an EMBL/GenBank/DDBJ whole genome shotgun (WGS) entry which is preliminary data.</text>
</comment>
<proteinExistence type="inferred from homology"/>
<evidence type="ECO:0000313" key="5">
    <source>
        <dbReference type="EMBL" id="KAK8500065.1"/>
    </source>
</evidence>
<feature type="domain" description="Inhibitor I9" evidence="4">
    <location>
        <begin position="29"/>
        <end position="92"/>
    </location>
</feature>
<dbReference type="CDD" id="cd02120">
    <property type="entry name" value="PA_subtilisin_like"/>
    <property type="match status" value="1"/>
</dbReference>
<gene>
    <name evidence="5" type="ORF">V6N12_037925</name>
</gene>
<sequence length="243" mass="26655">MIPSFASAFLCLATAYCVQGSPENERKPYIVYMGEVAEHGARLSVMDEHHQLLLRTVGDEDMARESKIYSYGKSINGFAARLLPDEAKRLADLALIQPCLNMTKVPCDSGTLGKNKVKGKIVYCLGDSSQDHTIRMLDGAGTIVAIDEPSDNYLLTLIPATYVVRSKNGDKLDRYINSTRNPHAVIYKTKTVHMAAPFVASFSSRGPQLTNPNILKVKSIFSLCCLFPFTLASNSRLSMASPT</sequence>
<name>A0ABR2B054_9ROSI</name>
<keyword evidence="6" id="KW-1185">Reference proteome</keyword>
<evidence type="ECO:0000259" key="4">
    <source>
        <dbReference type="Pfam" id="PF05922"/>
    </source>
</evidence>
<organism evidence="5 6">
    <name type="scientific">Hibiscus sabdariffa</name>
    <name type="common">roselle</name>
    <dbReference type="NCBI Taxonomy" id="183260"/>
    <lineage>
        <taxon>Eukaryota</taxon>
        <taxon>Viridiplantae</taxon>
        <taxon>Streptophyta</taxon>
        <taxon>Embryophyta</taxon>
        <taxon>Tracheophyta</taxon>
        <taxon>Spermatophyta</taxon>
        <taxon>Magnoliopsida</taxon>
        <taxon>eudicotyledons</taxon>
        <taxon>Gunneridae</taxon>
        <taxon>Pentapetalae</taxon>
        <taxon>rosids</taxon>
        <taxon>malvids</taxon>
        <taxon>Malvales</taxon>
        <taxon>Malvaceae</taxon>
        <taxon>Malvoideae</taxon>
        <taxon>Hibiscus</taxon>
    </lineage>
</organism>
<dbReference type="InterPro" id="IPR010259">
    <property type="entry name" value="S8pro/Inhibitor_I9"/>
</dbReference>
<dbReference type="PANTHER" id="PTHR10795">
    <property type="entry name" value="PROPROTEIN CONVERTASE SUBTILISIN/KEXIN"/>
    <property type="match status" value="1"/>
</dbReference>
<feature type="signal peptide" evidence="3">
    <location>
        <begin position="1"/>
        <end position="20"/>
    </location>
</feature>
<protein>
    <recommendedName>
        <fullName evidence="4">Inhibitor I9 domain-containing protein</fullName>
    </recommendedName>
</protein>
<dbReference type="EMBL" id="JBBPBM010000224">
    <property type="protein sequence ID" value="KAK8500065.1"/>
    <property type="molecule type" value="Genomic_DNA"/>
</dbReference>
<comment type="similarity">
    <text evidence="1">Belongs to the peptidase S8 family.</text>
</comment>
<dbReference type="Pfam" id="PF05922">
    <property type="entry name" value="Inhibitor_I9"/>
    <property type="match status" value="1"/>
</dbReference>
<accession>A0ABR2B054</accession>
<dbReference type="Proteomes" id="UP001472677">
    <property type="component" value="Unassembled WGS sequence"/>
</dbReference>
<evidence type="ECO:0000256" key="3">
    <source>
        <dbReference type="SAM" id="SignalP"/>
    </source>
</evidence>
<dbReference type="Gene3D" id="3.40.50.200">
    <property type="entry name" value="Peptidase S8/S53 domain"/>
    <property type="match status" value="1"/>
</dbReference>
<evidence type="ECO:0000256" key="1">
    <source>
        <dbReference type="ARBA" id="ARBA00011073"/>
    </source>
</evidence>
<keyword evidence="2 3" id="KW-0732">Signal</keyword>
<dbReference type="InterPro" id="IPR045051">
    <property type="entry name" value="SBT"/>
</dbReference>
<reference evidence="5 6" key="1">
    <citation type="journal article" date="2024" name="G3 (Bethesda)">
        <title>Genome assembly of Hibiscus sabdariffa L. provides insights into metabolisms of medicinal natural products.</title>
        <authorList>
            <person name="Kim T."/>
        </authorList>
    </citation>
    <scope>NUCLEOTIDE SEQUENCE [LARGE SCALE GENOMIC DNA]</scope>
    <source>
        <strain evidence="5">TK-2024</strain>
        <tissue evidence="5">Old leaves</tissue>
    </source>
</reference>
<feature type="chain" id="PRO_5046066504" description="Inhibitor I9 domain-containing protein" evidence="3">
    <location>
        <begin position="21"/>
        <end position="243"/>
    </location>
</feature>
<evidence type="ECO:0000313" key="6">
    <source>
        <dbReference type="Proteomes" id="UP001472677"/>
    </source>
</evidence>